<evidence type="ECO:0000313" key="3">
    <source>
        <dbReference type="EMBL" id="KAL3816321.1"/>
    </source>
</evidence>
<evidence type="ECO:0000256" key="1">
    <source>
        <dbReference type="SAM" id="Coils"/>
    </source>
</evidence>
<feature type="compositionally biased region" description="Polar residues" evidence="2">
    <location>
        <begin position="203"/>
        <end position="216"/>
    </location>
</feature>
<gene>
    <name evidence="3" type="ORF">ACHAXA_008392</name>
</gene>
<dbReference type="Proteomes" id="UP001530377">
    <property type="component" value="Unassembled WGS sequence"/>
</dbReference>
<evidence type="ECO:0000256" key="2">
    <source>
        <dbReference type="SAM" id="MobiDB-lite"/>
    </source>
</evidence>
<keyword evidence="1" id="KW-0175">Coiled coil</keyword>
<comment type="caution">
    <text evidence="3">The sequence shown here is derived from an EMBL/GenBank/DDBJ whole genome shotgun (WGS) entry which is preliminary data.</text>
</comment>
<sequence>MDNSQLLERIADLEQELISTKLQLACAKSSIDSLEHQLAITSSALLRATPPPKAAAIVVPTARPFSSSKTGGDETESSCRPRKAMRTLNPSSCASALNLFSEIKDPPRRLSSLDSSDRCDLFLRRSSVLNPNTCASGLNPYAELPSLLSPSMLSQSVSVNAKGSSHDIARLFGNRRPSSSSSLSDRHRVGSRNNVRLGDNRRTNQANRSNQVNSKMNAEWGEFK</sequence>
<protein>
    <submittedName>
        <fullName evidence="3">Uncharacterized protein</fullName>
    </submittedName>
</protein>
<dbReference type="AlphaFoldDB" id="A0ABD3RVU4"/>
<organism evidence="3 4">
    <name type="scientific">Cyclostephanos tholiformis</name>
    <dbReference type="NCBI Taxonomy" id="382380"/>
    <lineage>
        <taxon>Eukaryota</taxon>
        <taxon>Sar</taxon>
        <taxon>Stramenopiles</taxon>
        <taxon>Ochrophyta</taxon>
        <taxon>Bacillariophyta</taxon>
        <taxon>Coscinodiscophyceae</taxon>
        <taxon>Thalassiosirophycidae</taxon>
        <taxon>Stephanodiscales</taxon>
        <taxon>Stephanodiscaceae</taxon>
        <taxon>Cyclostephanos</taxon>
    </lineage>
</organism>
<feature type="coiled-coil region" evidence="1">
    <location>
        <begin position="3"/>
        <end position="30"/>
    </location>
</feature>
<proteinExistence type="predicted"/>
<evidence type="ECO:0000313" key="4">
    <source>
        <dbReference type="Proteomes" id="UP001530377"/>
    </source>
</evidence>
<name>A0ABD3RVU4_9STRA</name>
<feature type="region of interest" description="Disordered" evidence="2">
    <location>
        <begin position="171"/>
        <end position="224"/>
    </location>
</feature>
<dbReference type="EMBL" id="JALLPB020000154">
    <property type="protein sequence ID" value="KAL3816321.1"/>
    <property type="molecule type" value="Genomic_DNA"/>
</dbReference>
<reference evidence="3 4" key="1">
    <citation type="submission" date="2024-10" db="EMBL/GenBank/DDBJ databases">
        <title>Updated reference genomes for cyclostephanoid diatoms.</title>
        <authorList>
            <person name="Roberts W.R."/>
            <person name="Alverson A.J."/>
        </authorList>
    </citation>
    <scope>NUCLEOTIDE SEQUENCE [LARGE SCALE GENOMIC DNA]</scope>
    <source>
        <strain evidence="3 4">AJA228-03</strain>
    </source>
</reference>
<keyword evidence="4" id="KW-1185">Reference proteome</keyword>
<accession>A0ABD3RVU4</accession>